<dbReference type="PANTHER" id="PTHR46233">
    <property type="entry name" value="HYDROXYACYLGLUTATHIONE HYDROLASE GLOC"/>
    <property type="match status" value="1"/>
</dbReference>
<feature type="domain" description="Metallo-beta-lactamase" evidence="5">
    <location>
        <begin position="31"/>
        <end position="126"/>
    </location>
</feature>
<organism evidence="6 7">
    <name type="scientific">Spiroplasma chinense</name>
    <dbReference type="NCBI Taxonomy" id="216932"/>
    <lineage>
        <taxon>Bacteria</taxon>
        <taxon>Bacillati</taxon>
        <taxon>Mycoplasmatota</taxon>
        <taxon>Mollicutes</taxon>
        <taxon>Entomoplasmatales</taxon>
        <taxon>Spiroplasmataceae</taxon>
        <taxon>Spiroplasma</taxon>
    </lineage>
</organism>
<dbReference type="Gene3D" id="3.60.15.10">
    <property type="entry name" value="Ribonuclease Z/Hydroxyacylglutathione hydrolase-like"/>
    <property type="match status" value="1"/>
</dbReference>
<evidence type="ECO:0000259" key="5">
    <source>
        <dbReference type="Pfam" id="PF00753"/>
    </source>
</evidence>
<dbReference type="InterPro" id="IPR036866">
    <property type="entry name" value="RibonucZ/Hydroxyglut_hydro"/>
</dbReference>
<keyword evidence="3 6" id="KW-0378">Hydrolase</keyword>
<keyword evidence="7" id="KW-1185">Reference proteome</keyword>
<proteinExistence type="predicted"/>
<keyword evidence="2" id="KW-0479">Metal-binding</keyword>
<evidence type="ECO:0000313" key="6">
    <source>
        <dbReference type="EMBL" id="QEH61918.1"/>
    </source>
</evidence>
<dbReference type="KEGG" id="schi:SCHIN_v1c07230"/>
<dbReference type="PANTHER" id="PTHR46233:SF3">
    <property type="entry name" value="HYDROXYACYLGLUTATHIONE HYDROLASE GLOC"/>
    <property type="match status" value="1"/>
</dbReference>
<dbReference type="Pfam" id="PF00753">
    <property type="entry name" value="Lactamase_B"/>
    <property type="match status" value="1"/>
</dbReference>
<dbReference type="Proteomes" id="UP000323144">
    <property type="component" value="Chromosome"/>
</dbReference>
<reference evidence="6 7" key="1">
    <citation type="submission" date="2019-08" db="EMBL/GenBank/DDBJ databases">
        <title>Complete genome sequence of Spiroplasma chinense CCH (DSM 19755).</title>
        <authorList>
            <person name="Shen H.-Y."/>
            <person name="Lin Y.-C."/>
            <person name="Chou L."/>
            <person name="Kuo C.-H."/>
        </authorList>
    </citation>
    <scope>NUCLEOTIDE SEQUENCE [LARGE SCALE GENOMIC DNA]</scope>
    <source>
        <strain evidence="6 7">CCH</strain>
    </source>
</reference>
<evidence type="ECO:0000256" key="2">
    <source>
        <dbReference type="ARBA" id="ARBA00022723"/>
    </source>
</evidence>
<gene>
    <name evidence="6" type="primary">gloB</name>
    <name evidence="6" type="ORF">SCHIN_v1c07230</name>
</gene>
<keyword evidence="4" id="KW-0862">Zinc</keyword>
<dbReference type="EMBL" id="CP043026">
    <property type="protein sequence ID" value="QEH61918.1"/>
    <property type="molecule type" value="Genomic_DNA"/>
</dbReference>
<evidence type="ECO:0000313" key="7">
    <source>
        <dbReference type="Proteomes" id="UP000323144"/>
    </source>
</evidence>
<dbReference type="GO" id="GO:0016787">
    <property type="term" value="F:hydrolase activity"/>
    <property type="evidence" value="ECO:0007669"/>
    <property type="project" value="UniProtKB-KW"/>
</dbReference>
<dbReference type="SUPFAM" id="SSF56281">
    <property type="entry name" value="Metallo-hydrolase/oxidoreductase"/>
    <property type="match status" value="1"/>
</dbReference>
<dbReference type="InterPro" id="IPR001279">
    <property type="entry name" value="Metallo-B-lactamas"/>
</dbReference>
<sequence>MEQLKNATSARIWIGLDDKDGLFDMNKNGSFRHEQYRWQMPQDFNLHLFYIEKDKNNEISLFDGKFTLKAFYTQGHTSGSVLYYAQDERLLFVGDTAFIDKIGFRDTPNSGYDEQKYDNALKFIWNNFDKSTRVYPGHWKEGFELKELENNIEFMNVINK</sequence>
<protein>
    <submittedName>
        <fullName evidence="6">Hydroxyacylglutathione hydrolase</fullName>
    </submittedName>
</protein>
<dbReference type="CDD" id="cd06262">
    <property type="entry name" value="metallo-hydrolase-like_MBL-fold"/>
    <property type="match status" value="1"/>
</dbReference>
<comment type="cofactor">
    <cofactor evidence="1">
        <name>Zn(2+)</name>
        <dbReference type="ChEBI" id="CHEBI:29105"/>
    </cofactor>
</comment>
<dbReference type="GO" id="GO:0046872">
    <property type="term" value="F:metal ion binding"/>
    <property type="evidence" value="ECO:0007669"/>
    <property type="project" value="UniProtKB-KW"/>
</dbReference>
<dbReference type="AlphaFoldDB" id="A0A5B9Y429"/>
<evidence type="ECO:0000256" key="1">
    <source>
        <dbReference type="ARBA" id="ARBA00001947"/>
    </source>
</evidence>
<accession>A0A5B9Y429</accession>
<evidence type="ECO:0000256" key="4">
    <source>
        <dbReference type="ARBA" id="ARBA00022833"/>
    </source>
</evidence>
<dbReference type="InterPro" id="IPR051453">
    <property type="entry name" value="MBL_Glyoxalase_II"/>
</dbReference>
<evidence type="ECO:0000256" key="3">
    <source>
        <dbReference type="ARBA" id="ARBA00022801"/>
    </source>
</evidence>
<name>A0A5B9Y429_9MOLU</name>